<reference evidence="2 3" key="1">
    <citation type="submission" date="2019-12" db="EMBL/GenBank/DDBJ databases">
        <title>Deinococcus sp. HMF7620 Genome sequencing and assembly.</title>
        <authorList>
            <person name="Kang H."/>
            <person name="Kim H."/>
            <person name="Joh K."/>
        </authorList>
    </citation>
    <scope>NUCLEOTIDE SEQUENCE [LARGE SCALE GENOMIC DNA]</scope>
    <source>
        <strain evidence="2 3">HMF7620</strain>
    </source>
</reference>
<evidence type="ECO:0000259" key="1">
    <source>
        <dbReference type="PROSITE" id="PS51725"/>
    </source>
</evidence>
<dbReference type="Gene3D" id="3.30.70.100">
    <property type="match status" value="1"/>
</dbReference>
<gene>
    <name evidence="2" type="ORF">GO986_03465</name>
</gene>
<comment type="caution">
    <text evidence="2">The sequence shown here is derived from an EMBL/GenBank/DDBJ whole genome shotgun (WGS) entry which is preliminary data.</text>
</comment>
<dbReference type="PROSITE" id="PS51725">
    <property type="entry name" value="ABM"/>
    <property type="match status" value="1"/>
</dbReference>
<accession>A0A7C9M6X0</accession>
<dbReference type="GO" id="GO:0004497">
    <property type="term" value="F:monooxygenase activity"/>
    <property type="evidence" value="ECO:0007669"/>
    <property type="project" value="UniProtKB-KW"/>
</dbReference>
<name>A0A7C9M6X0_9DEIO</name>
<proteinExistence type="predicted"/>
<dbReference type="SUPFAM" id="SSF54909">
    <property type="entry name" value="Dimeric alpha+beta barrel"/>
    <property type="match status" value="1"/>
</dbReference>
<dbReference type="AlphaFoldDB" id="A0A7C9M6X0"/>
<dbReference type="EMBL" id="WQLB01000003">
    <property type="protein sequence ID" value="MVN85819.1"/>
    <property type="molecule type" value="Genomic_DNA"/>
</dbReference>
<dbReference type="Proteomes" id="UP000483286">
    <property type="component" value="Unassembled WGS sequence"/>
</dbReference>
<dbReference type="InterPro" id="IPR007138">
    <property type="entry name" value="ABM_dom"/>
</dbReference>
<sequence>MTTLNPAAGHLTIINTYTVAPERADALLATLIRATEETLRFVPGFVSANFHINAERTQIVNYAQWESREALLRAGSDPAVVTRIQEAGQIAERFTPVQYELRQSIAGASGLDSLKP</sequence>
<dbReference type="InterPro" id="IPR011008">
    <property type="entry name" value="Dimeric_a/b-barrel"/>
</dbReference>
<keyword evidence="3" id="KW-1185">Reference proteome</keyword>
<dbReference type="Pfam" id="PF03992">
    <property type="entry name" value="ABM"/>
    <property type="match status" value="1"/>
</dbReference>
<keyword evidence="2" id="KW-0503">Monooxygenase</keyword>
<keyword evidence="2" id="KW-0560">Oxidoreductase</keyword>
<feature type="domain" description="ABM" evidence="1">
    <location>
        <begin position="11"/>
        <end position="101"/>
    </location>
</feature>
<evidence type="ECO:0000313" key="3">
    <source>
        <dbReference type="Proteomes" id="UP000483286"/>
    </source>
</evidence>
<organism evidence="2 3">
    <name type="scientific">Deinococcus arboris</name>
    <dbReference type="NCBI Taxonomy" id="2682977"/>
    <lineage>
        <taxon>Bacteria</taxon>
        <taxon>Thermotogati</taxon>
        <taxon>Deinococcota</taxon>
        <taxon>Deinococci</taxon>
        <taxon>Deinococcales</taxon>
        <taxon>Deinococcaceae</taxon>
        <taxon>Deinococcus</taxon>
    </lineage>
</organism>
<evidence type="ECO:0000313" key="2">
    <source>
        <dbReference type="EMBL" id="MVN85819.1"/>
    </source>
</evidence>
<protein>
    <submittedName>
        <fullName evidence="2">Antibiotic biosynthesis monooxygenase</fullName>
    </submittedName>
</protein>